<feature type="domain" description="DUF7730" evidence="1">
    <location>
        <begin position="8"/>
        <end position="149"/>
    </location>
</feature>
<evidence type="ECO:0000313" key="2">
    <source>
        <dbReference type="EMBL" id="UJO23438.1"/>
    </source>
</evidence>
<dbReference type="Proteomes" id="UP000756132">
    <property type="component" value="Chromosome 11"/>
</dbReference>
<protein>
    <recommendedName>
        <fullName evidence="1">DUF7730 domain-containing protein</fullName>
    </recommendedName>
</protein>
<organism evidence="2 3">
    <name type="scientific">Passalora fulva</name>
    <name type="common">Tomato leaf mold</name>
    <name type="synonym">Cladosporium fulvum</name>
    <dbReference type="NCBI Taxonomy" id="5499"/>
    <lineage>
        <taxon>Eukaryota</taxon>
        <taxon>Fungi</taxon>
        <taxon>Dikarya</taxon>
        <taxon>Ascomycota</taxon>
        <taxon>Pezizomycotina</taxon>
        <taxon>Dothideomycetes</taxon>
        <taxon>Dothideomycetidae</taxon>
        <taxon>Mycosphaerellales</taxon>
        <taxon>Mycosphaerellaceae</taxon>
        <taxon>Fulvia</taxon>
    </lineage>
</organism>
<reference evidence="2" key="2">
    <citation type="journal article" date="2022" name="Microb. Genom.">
        <title>A chromosome-scale genome assembly of the tomato pathogen Cladosporium fulvum reveals a compartmentalized genome architecture and the presence of a dispensable chromosome.</title>
        <authorList>
            <person name="Zaccaron A.Z."/>
            <person name="Chen L.H."/>
            <person name="Samaras A."/>
            <person name="Stergiopoulos I."/>
        </authorList>
    </citation>
    <scope>NUCLEOTIDE SEQUENCE</scope>
    <source>
        <strain evidence="2">Race5_Kim</strain>
    </source>
</reference>
<proteinExistence type="predicted"/>
<keyword evidence="3" id="KW-1185">Reference proteome</keyword>
<dbReference type="InterPro" id="IPR056632">
    <property type="entry name" value="DUF7730"/>
</dbReference>
<dbReference type="RefSeq" id="XP_047767804.1">
    <property type="nucleotide sequence ID" value="XM_047912494.1"/>
</dbReference>
<dbReference type="OrthoDB" id="4757095at2759"/>
<name>A0A9Q8UV01_PASFU</name>
<evidence type="ECO:0000259" key="1">
    <source>
        <dbReference type="Pfam" id="PF24864"/>
    </source>
</evidence>
<reference evidence="2" key="1">
    <citation type="submission" date="2021-12" db="EMBL/GenBank/DDBJ databases">
        <authorList>
            <person name="Zaccaron A."/>
            <person name="Stergiopoulos I."/>
        </authorList>
    </citation>
    <scope>NUCLEOTIDE SEQUENCE</scope>
    <source>
        <strain evidence="2">Race5_Kim</strain>
    </source>
</reference>
<sequence>MNTTTPQTQARCHILELPAELRTMIWELVLTINTGSSDDRIRLFHQEDADIKRIKVDFPGPKLTPPAYQLRNRIAARRPALRPKVPDTRPNPVQLLGPSLLALLRTCHQIYAEATGIFYANNHIQTTALDFQRMHALTPSRLSCITRMYVQTDSVMGDEEEQQAFLACKLAVSLPRLVDLTIGASYRMLEPSERSGRVRRAIGRLYQVEKLVVRIAPYRPRCRGQCLRRWEQIRRALEGALPREAARRQGKVVVEEIMIESR</sequence>
<dbReference type="GeneID" id="71993224"/>
<dbReference type="KEGG" id="ffu:CLAFUR5_13346"/>
<dbReference type="AlphaFoldDB" id="A0A9Q8UV01"/>
<gene>
    <name evidence="2" type="ORF">CLAFUR5_13346</name>
</gene>
<dbReference type="PANTHER" id="PTHR38790:SF4">
    <property type="entry name" value="2EXR DOMAIN-CONTAINING PROTEIN"/>
    <property type="match status" value="1"/>
</dbReference>
<dbReference type="Pfam" id="PF24864">
    <property type="entry name" value="DUF7730"/>
    <property type="match status" value="1"/>
</dbReference>
<evidence type="ECO:0000313" key="3">
    <source>
        <dbReference type="Proteomes" id="UP000756132"/>
    </source>
</evidence>
<accession>A0A9Q8UV01</accession>
<dbReference type="PANTHER" id="PTHR38790">
    <property type="entry name" value="2EXR DOMAIN-CONTAINING PROTEIN-RELATED"/>
    <property type="match status" value="1"/>
</dbReference>
<dbReference type="EMBL" id="CP090173">
    <property type="protein sequence ID" value="UJO23438.1"/>
    <property type="molecule type" value="Genomic_DNA"/>
</dbReference>